<dbReference type="PANTHER" id="PTHR43135">
    <property type="entry name" value="ALPHA-D-RIBOSE 1-METHYLPHOSPHONATE 5-TRIPHOSPHATE DIPHOSPHATASE"/>
    <property type="match status" value="1"/>
</dbReference>
<dbReference type="GO" id="GO:0016810">
    <property type="term" value="F:hydrolase activity, acting on carbon-nitrogen (but not peptide) bonds"/>
    <property type="evidence" value="ECO:0007669"/>
    <property type="project" value="InterPro"/>
</dbReference>
<dbReference type="InParanoid" id="A0A1I5F6I6"/>
<accession>A0A1I5F6I6</accession>
<evidence type="ECO:0000313" key="3">
    <source>
        <dbReference type="EMBL" id="SFO19357.1"/>
    </source>
</evidence>
<feature type="region of interest" description="Disordered" evidence="1">
    <location>
        <begin position="401"/>
        <end position="420"/>
    </location>
</feature>
<evidence type="ECO:0000259" key="2">
    <source>
        <dbReference type="Pfam" id="PF01979"/>
    </source>
</evidence>
<keyword evidence="4" id="KW-1185">Reference proteome</keyword>
<dbReference type="InterPro" id="IPR006680">
    <property type="entry name" value="Amidohydro-rel"/>
</dbReference>
<dbReference type="RefSeq" id="WP_075021199.1">
    <property type="nucleotide sequence ID" value="NZ_FOVH01000004.1"/>
</dbReference>
<dbReference type="eggNOG" id="COG1228">
    <property type="taxonomic scope" value="Bacteria"/>
</dbReference>
<protein>
    <submittedName>
        <fullName evidence="3">Imidazolonepropionase</fullName>
    </submittedName>
</protein>
<dbReference type="SUPFAM" id="SSF51338">
    <property type="entry name" value="Composite domain of metallo-dependent hydrolases"/>
    <property type="match status" value="1"/>
</dbReference>
<dbReference type="InterPro" id="IPR051781">
    <property type="entry name" value="Metallo-dep_Hydrolase"/>
</dbReference>
<dbReference type="SUPFAM" id="SSF51556">
    <property type="entry name" value="Metallo-dependent hydrolases"/>
    <property type="match status" value="1"/>
</dbReference>
<feature type="domain" description="Amidohydrolase-related" evidence="2">
    <location>
        <begin position="55"/>
        <end position="402"/>
    </location>
</feature>
<organism evidence="3 4">
    <name type="scientific">Actinomadura madurae</name>
    <dbReference type="NCBI Taxonomy" id="1993"/>
    <lineage>
        <taxon>Bacteria</taxon>
        <taxon>Bacillati</taxon>
        <taxon>Actinomycetota</taxon>
        <taxon>Actinomycetes</taxon>
        <taxon>Streptosporangiales</taxon>
        <taxon>Thermomonosporaceae</taxon>
        <taxon>Actinomadura</taxon>
    </lineage>
</organism>
<dbReference type="STRING" id="1993.SAMN04489713_104451"/>
<dbReference type="Gene3D" id="2.30.40.10">
    <property type="entry name" value="Urease, subunit C, domain 1"/>
    <property type="match status" value="1"/>
</dbReference>
<dbReference type="Gene3D" id="3.20.20.140">
    <property type="entry name" value="Metal-dependent hydrolases"/>
    <property type="match status" value="1"/>
</dbReference>
<dbReference type="InterPro" id="IPR057744">
    <property type="entry name" value="OTAase-like"/>
</dbReference>
<dbReference type="InterPro" id="IPR011059">
    <property type="entry name" value="Metal-dep_hydrolase_composite"/>
</dbReference>
<gene>
    <name evidence="3" type="ORF">SAMN04489713_104451</name>
</gene>
<sequence>MTITHLTDVTLIDGTGRDPVPRSWLRIEDGRIAAVGAGAAPRGAADEVIDCAGRTVMPGLIDAHAHLGAVDHLDRLLDGPRAVYAAAVLREIRSTLEQGFTTIRDAGYTDAGFRLAIEGGQVPGPRLLVSNGPLSQTGGHSDLRRGHEREPAVMFDGLVWTGVVADGVERVRWAAREVLRAGADQVKVMASGGCASHGDDVTDTQFTREELAAIVHEAGARGRPVIAHAYNPEAIANAVEAGVRSIEHGNLMDEASAALMAEKGTYLVPTIATFELLSADGLAVGMTQTQVDQINTVLDSAFTSLRMAMDAGVRIGSGSDLLGRHQPRKALELELQARVTGPLEAIRSATAVNAGLIGRGHDLGTIGEGMIADLLLVDGSPAEDITVLQKKEAVHAVFQSGRRTVDRRPERTGAPAEGTI</sequence>
<proteinExistence type="predicted"/>
<dbReference type="Proteomes" id="UP000183413">
    <property type="component" value="Unassembled WGS sequence"/>
</dbReference>
<name>A0A1I5F6I6_9ACTN</name>
<dbReference type="Pfam" id="PF01979">
    <property type="entry name" value="Amidohydro_1"/>
    <property type="match status" value="1"/>
</dbReference>
<dbReference type="AlphaFoldDB" id="A0A1I5F6I6"/>
<dbReference type="EMBL" id="FOVH01000004">
    <property type="protein sequence ID" value="SFO19357.1"/>
    <property type="molecule type" value="Genomic_DNA"/>
</dbReference>
<reference evidence="3 4" key="1">
    <citation type="submission" date="2016-10" db="EMBL/GenBank/DDBJ databases">
        <authorList>
            <person name="de Groot N.N."/>
        </authorList>
    </citation>
    <scope>NUCLEOTIDE SEQUENCE [LARGE SCALE GENOMIC DNA]</scope>
    <source>
        <strain evidence="3 4">DSM 43067</strain>
    </source>
</reference>
<dbReference type="CDD" id="cd01299">
    <property type="entry name" value="Met_dep_hydrolase_A"/>
    <property type="match status" value="1"/>
</dbReference>
<evidence type="ECO:0000313" key="4">
    <source>
        <dbReference type="Proteomes" id="UP000183413"/>
    </source>
</evidence>
<dbReference type="PANTHER" id="PTHR43135:SF3">
    <property type="entry name" value="ALPHA-D-RIBOSE 1-METHYLPHOSPHONATE 5-TRIPHOSPHATE DIPHOSPHATASE"/>
    <property type="match status" value="1"/>
</dbReference>
<dbReference type="InterPro" id="IPR032466">
    <property type="entry name" value="Metal_Hydrolase"/>
</dbReference>
<evidence type="ECO:0000256" key="1">
    <source>
        <dbReference type="SAM" id="MobiDB-lite"/>
    </source>
</evidence>